<reference evidence="3" key="1">
    <citation type="submission" date="2022-11" db="UniProtKB">
        <authorList>
            <consortium name="WormBaseParasite"/>
        </authorList>
    </citation>
    <scope>IDENTIFICATION</scope>
</reference>
<accession>A0A915J6M0</accession>
<dbReference type="WBParaSite" id="nRc.2.0.1.t22112-RA">
    <property type="protein sequence ID" value="nRc.2.0.1.t22112-RA"/>
    <property type="gene ID" value="nRc.2.0.1.g22112"/>
</dbReference>
<evidence type="ECO:0000313" key="2">
    <source>
        <dbReference type="Proteomes" id="UP000887565"/>
    </source>
</evidence>
<evidence type="ECO:0000313" key="3">
    <source>
        <dbReference type="WBParaSite" id="nRc.2.0.1.t22112-RA"/>
    </source>
</evidence>
<dbReference type="AlphaFoldDB" id="A0A915J6M0"/>
<keyword evidence="2" id="KW-1185">Reference proteome</keyword>
<organism evidence="2 3">
    <name type="scientific">Romanomermis culicivorax</name>
    <name type="common">Nematode worm</name>
    <dbReference type="NCBI Taxonomy" id="13658"/>
    <lineage>
        <taxon>Eukaryota</taxon>
        <taxon>Metazoa</taxon>
        <taxon>Ecdysozoa</taxon>
        <taxon>Nematoda</taxon>
        <taxon>Enoplea</taxon>
        <taxon>Dorylaimia</taxon>
        <taxon>Mermithida</taxon>
        <taxon>Mermithoidea</taxon>
        <taxon>Mermithidae</taxon>
        <taxon>Romanomermis</taxon>
    </lineage>
</organism>
<feature type="region of interest" description="Disordered" evidence="1">
    <location>
        <begin position="40"/>
        <end position="61"/>
    </location>
</feature>
<sequence length="118" mass="13936">MLELKEHAEKDLKYECNKKKLSDFFGGHTIKRSNAELHSLEIPETEASETPLVTTDNDEEPAKKKLKNKLWRLNATILHLFSDDRCSNPHESVLIEPEREIEENWDEHWMPRIYGIQH</sequence>
<name>A0A915J6M0_ROMCU</name>
<proteinExistence type="predicted"/>
<evidence type="ECO:0000256" key="1">
    <source>
        <dbReference type="SAM" id="MobiDB-lite"/>
    </source>
</evidence>
<protein>
    <submittedName>
        <fullName evidence="3">Uncharacterized protein</fullName>
    </submittedName>
</protein>
<dbReference type="Proteomes" id="UP000887565">
    <property type="component" value="Unplaced"/>
</dbReference>